<dbReference type="EMBL" id="JAKMXF010000365">
    <property type="protein sequence ID" value="KAI6645675.1"/>
    <property type="molecule type" value="Genomic_DNA"/>
</dbReference>
<evidence type="ECO:0000256" key="2">
    <source>
        <dbReference type="SAM" id="MobiDB-lite"/>
    </source>
</evidence>
<comment type="caution">
    <text evidence="3">The sequence shown here is derived from an EMBL/GenBank/DDBJ whole genome shotgun (WGS) entry which is preliminary data.</text>
</comment>
<gene>
    <name evidence="3" type="ORF">LOD99_12938</name>
</gene>
<dbReference type="AlphaFoldDB" id="A0AAV7IXD7"/>
<dbReference type="GO" id="GO:0005730">
    <property type="term" value="C:nucleolus"/>
    <property type="evidence" value="ECO:0007669"/>
    <property type="project" value="TreeGrafter"/>
</dbReference>
<feature type="region of interest" description="Disordered" evidence="2">
    <location>
        <begin position="1"/>
        <end position="59"/>
    </location>
</feature>
<sequence>MSGDAYSTAQVSSLRLKTGKDSKLKQKKKNRAREALETAEATVAREGNKNQQEDTRTDAQKAFDVIQERRQAERILKKAEKTHKQRVEELNAQLEGQTEHYDIPKVSWTK</sequence>
<keyword evidence="4" id="KW-1185">Reference proteome</keyword>
<feature type="region of interest" description="Disordered" evidence="2">
    <location>
        <begin position="90"/>
        <end position="110"/>
    </location>
</feature>
<evidence type="ECO:0000313" key="3">
    <source>
        <dbReference type="EMBL" id="KAI6645675.1"/>
    </source>
</evidence>
<evidence type="ECO:0000313" key="4">
    <source>
        <dbReference type="Proteomes" id="UP001165289"/>
    </source>
</evidence>
<protein>
    <submittedName>
        <fullName evidence="3">FAM32A-like</fullName>
    </submittedName>
</protein>
<reference evidence="3 4" key="1">
    <citation type="journal article" date="2023" name="BMC Biol.">
        <title>The compact genome of the sponge Oopsacas minuta (Hexactinellida) is lacking key metazoan core genes.</title>
        <authorList>
            <person name="Santini S."/>
            <person name="Schenkelaars Q."/>
            <person name="Jourda C."/>
            <person name="Duchesne M."/>
            <person name="Belahbib H."/>
            <person name="Rocher C."/>
            <person name="Selva M."/>
            <person name="Riesgo A."/>
            <person name="Vervoort M."/>
            <person name="Leys S.P."/>
            <person name="Kodjabachian L."/>
            <person name="Le Bivic A."/>
            <person name="Borchiellini C."/>
            <person name="Claverie J.M."/>
            <person name="Renard E."/>
        </authorList>
    </citation>
    <scope>NUCLEOTIDE SEQUENCE [LARGE SCALE GENOMIC DNA]</scope>
    <source>
        <strain evidence="3">SPO-2</strain>
    </source>
</reference>
<feature type="compositionally biased region" description="Polar residues" evidence="2">
    <location>
        <begin position="1"/>
        <end position="15"/>
    </location>
</feature>
<dbReference type="InterPro" id="IPR013865">
    <property type="entry name" value="FAM32A"/>
</dbReference>
<organism evidence="3 4">
    <name type="scientific">Oopsacas minuta</name>
    <dbReference type="NCBI Taxonomy" id="111878"/>
    <lineage>
        <taxon>Eukaryota</taxon>
        <taxon>Metazoa</taxon>
        <taxon>Porifera</taxon>
        <taxon>Hexactinellida</taxon>
        <taxon>Hexasterophora</taxon>
        <taxon>Lyssacinosida</taxon>
        <taxon>Leucopsacidae</taxon>
        <taxon>Oopsacas</taxon>
    </lineage>
</organism>
<dbReference type="Proteomes" id="UP001165289">
    <property type="component" value="Unassembled WGS sequence"/>
</dbReference>
<dbReference type="PANTHER" id="PTHR13282">
    <property type="entry name" value="PROTEIN FAM32A"/>
    <property type="match status" value="1"/>
</dbReference>
<dbReference type="PANTHER" id="PTHR13282:SF6">
    <property type="entry name" value="PROTEIN FAM32A"/>
    <property type="match status" value="1"/>
</dbReference>
<proteinExistence type="inferred from homology"/>
<name>A0AAV7IXD7_9METZ</name>
<comment type="similarity">
    <text evidence="1">Belongs to the FAM32 family.</text>
</comment>
<accession>A0AAV7IXD7</accession>
<feature type="compositionally biased region" description="Basic and acidic residues" evidence="2">
    <location>
        <begin position="46"/>
        <end position="59"/>
    </location>
</feature>
<evidence type="ECO:0000256" key="1">
    <source>
        <dbReference type="ARBA" id="ARBA00008948"/>
    </source>
</evidence>